<evidence type="ECO:0000313" key="1">
    <source>
        <dbReference type="EMBL" id="RIB14260.1"/>
    </source>
</evidence>
<organism evidence="1 2">
    <name type="scientific">Gigaspora rosea</name>
    <dbReference type="NCBI Taxonomy" id="44941"/>
    <lineage>
        <taxon>Eukaryota</taxon>
        <taxon>Fungi</taxon>
        <taxon>Fungi incertae sedis</taxon>
        <taxon>Mucoromycota</taxon>
        <taxon>Glomeromycotina</taxon>
        <taxon>Glomeromycetes</taxon>
        <taxon>Diversisporales</taxon>
        <taxon>Gigasporaceae</taxon>
        <taxon>Gigaspora</taxon>
    </lineage>
</organism>
<proteinExistence type="predicted"/>
<sequence length="83" mass="9945">MKAILELRELEINHINLVPVIIFIAFPSNKVNQVVEKLIRRAEETASVIYIFITWKKIINQFMHIYQYNVKLYQTILNISHQF</sequence>
<comment type="caution">
    <text evidence="1">The sequence shown here is derived from an EMBL/GenBank/DDBJ whole genome shotgun (WGS) entry which is preliminary data.</text>
</comment>
<gene>
    <name evidence="1" type="ORF">C2G38_2096361</name>
</gene>
<evidence type="ECO:0000313" key="2">
    <source>
        <dbReference type="Proteomes" id="UP000266673"/>
    </source>
</evidence>
<dbReference type="OrthoDB" id="60033at2759"/>
<reference evidence="1 2" key="1">
    <citation type="submission" date="2018-06" db="EMBL/GenBank/DDBJ databases">
        <title>Comparative genomics reveals the genomic features of Rhizophagus irregularis, R. cerebriforme, R. diaphanum and Gigaspora rosea, and their symbiotic lifestyle signature.</title>
        <authorList>
            <person name="Morin E."/>
            <person name="San Clemente H."/>
            <person name="Chen E.C.H."/>
            <person name="De La Providencia I."/>
            <person name="Hainaut M."/>
            <person name="Kuo A."/>
            <person name="Kohler A."/>
            <person name="Murat C."/>
            <person name="Tang N."/>
            <person name="Roy S."/>
            <person name="Loubradou J."/>
            <person name="Henrissat B."/>
            <person name="Grigoriev I.V."/>
            <person name="Corradi N."/>
            <person name="Roux C."/>
            <person name="Martin F.M."/>
        </authorList>
    </citation>
    <scope>NUCLEOTIDE SEQUENCE [LARGE SCALE GENOMIC DNA]</scope>
    <source>
        <strain evidence="1 2">DAOM 194757</strain>
    </source>
</reference>
<accession>A0A397UVF7</accession>
<keyword evidence="2" id="KW-1185">Reference proteome</keyword>
<protein>
    <submittedName>
        <fullName evidence="1">Uncharacterized protein</fullName>
    </submittedName>
</protein>
<dbReference type="Proteomes" id="UP000266673">
    <property type="component" value="Unassembled WGS sequence"/>
</dbReference>
<name>A0A397UVF7_9GLOM</name>
<dbReference type="EMBL" id="QKWP01000848">
    <property type="protein sequence ID" value="RIB14260.1"/>
    <property type="molecule type" value="Genomic_DNA"/>
</dbReference>
<dbReference type="AlphaFoldDB" id="A0A397UVF7"/>